<evidence type="ECO:0000256" key="1">
    <source>
        <dbReference type="ARBA" id="ARBA00022741"/>
    </source>
</evidence>
<dbReference type="InterPro" id="IPR003593">
    <property type="entry name" value="AAA+_ATPase"/>
</dbReference>
<feature type="region of interest" description="Disordered" evidence="3">
    <location>
        <begin position="58"/>
        <end position="79"/>
    </location>
</feature>
<proteinExistence type="predicted"/>
<evidence type="ECO:0000256" key="2">
    <source>
        <dbReference type="ARBA" id="ARBA00022840"/>
    </source>
</evidence>
<dbReference type="InterPro" id="IPR045735">
    <property type="entry name" value="Spore_III_AA_AAA+_ATPase"/>
</dbReference>
<dbReference type="InterPro" id="IPR058670">
    <property type="entry name" value="PTPase_dom"/>
</dbReference>
<feature type="region of interest" description="Disordered" evidence="3">
    <location>
        <begin position="686"/>
        <end position="716"/>
    </location>
</feature>
<dbReference type="Pfam" id="PF19568">
    <property type="entry name" value="Spore_III_AA"/>
    <property type="match status" value="1"/>
</dbReference>
<dbReference type="Pfam" id="PF25516">
    <property type="entry name" value="PTPase"/>
    <property type="match status" value="1"/>
</dbReference>
<organism evidence="5">
    <name type="scientific">Fagus sylvatica</name>
    <name type="common">Beechnut</name>
    <dbReference type="NCBI Taxonomy" id="28930"/>
    <lineage>
        <taxon>Eukaryota</taxon>
        <taxon>Viridiplantae</taxon>
        <taxon>Streptophyta</taxon>
        <taxon>Embryophyta</taxon>
        <taxon>Tracheophyta</taxon>
        <taxon>Spermatophyta</taxon>
        <taxon>Magnoliopsida</taxon>
        <taxon>eudicotyledons</taxon>
        <taxon>Gunneridae</taxon>
        <taxon>Pentapetalae</taxon>
        <taxon>rosids</taxon>
        <taxon>fabids</taxon>
        <taxon>Fagales</taxon>
        <taxon>Fagaceae</taxon>
        <taxon>Fagus</taxon>
    </lineage>
</organism>
<dbReference type="SUPFAM" id="SSF52540">
    <property type="entry name" value="P-loop containing nucleoside triphosphate hydrolases"/>
    <property type="match status" value="1"/>
</dbReference>
<dbReference type="PANTHER" id="PTHR20953">
    <property type="entry name" value="KINASE-RELATED"/>
    <property type="match status" value="1"/>
</dbReference>
<gene>
    <name evidence="5" type="ORF">FSB_LOCUS28848</name>
</gene>
<dbReference type="PANTHER" id="PTHR20953:SF3">
    <property type="entry name" value="P-LOOP CONTAINING NUCLEOSIDE TRIPHOSPHATE HYDROLASES SUPERFAMILY PROTEIN"/>
    <property type="match status" value="1"/>
</dbReference>
<feature type="domain" description="AAA+ ATPase" evidence="4">
    <location>
        <begin position="255"/>
        <end position="386"/>
    </location>
</feature>
<dbReference type="GO" id="GO:0009507">
    <property type="term" value="C:chloroplast"/>
    <property type="evidence" value="ECO:0007669"/>
    <property type="project" value="TreeGrafter"/>
</dbReference>
<dbReference type="InterPro" id="IPR034081">
    <property type="entry name" value="R3H_AAA"/>
</dbReference>
<dbReference type="InterPro" id="IPR027417">
    <property type="entry name" value="P-loop_NTPase"/>
</dbReference>
<dbReference type="EMBL" id="OIVN01002143">
    <property type="protein sequence ID" value="SPD00966.1"/>
    <property type="molecule type" value="Genomic_DNA"/>
</dbReference>
<protein>
    <recommendedName>
        <fullName evidence="4">AAA+ ATPase domain-containing protein</fullName>
    </recommendedName>
</protein>
<dbReference type="GO" id="GO:0005524">
    <property type="term" value="F:ATP binding"/>
    <property type="evidence" value="ECO:0007669"/>
    <property type="project" value="UniProtKB-KW"/>
</dbReference>
<feature type="compositionally biased region" description="Low complexity" evidence="3">
    <location>
        <begin position="58"/>
        <end position="72"/>
    </location>
</feature>
<sequence length="724" mass="80307">MLYSPLFSHSTPLPHQHQFQLPKTQSKTRLYSYYAHQFPPCPLLPHFQTKNPSGYRKSLLGSSSLSSSSIPSPDDDDEDDFDVELCRLLGLLPEEMRRRVSEHPELHELIEVVMDLGRKPLARFPSGDFVLSELPITAEDIVHATSQIMEERDSLWRKIVDYKYRASWDCCCTDVAGGSYEVSLWKHIGNGWTKFSTFLLYKVGDFMIDNRAGISRTLHRISAIRNRKGAIIGLTCRVGRAISGSAILLRDLVQDGASLLLIGPPGVGKTTIIREIARMLANDYNKRVMIVDTSNEIGGDGDIPHAGIGSARRMQVPNSDMQHKVLIEAVENHMPQVIVIDEIGTKLEAMAASTIAQRGIQLVATAHGVTIENLIINPALEMLVGGIQSVTLGDEEASRRGVQKTVLERKGPSTFICGVEIISKTELRVHRCLESTVDAILSGRFPKVEVRKMNYLELKDTAEKEPFIYSSSNKTNEVIVEDAPDLSNEMTGLDTFTSKVPPNTGEDRWEERVPLRLFVYGILEASVTQAINQLKMNDAAIELTDNISEANALLALQSKLKKNSRIQTAANSHDLPIYVTKTSSLVQITKAIRALMSDLKDGLKDFEPVDEMKLSEKLDAVEEARIAIEQVVIPKGEPVELLPRPSNIISLQIELIQKYQLEAERIGSESDVRLRILPFGTRVDEDGKASDRDSVNGGLDDFASANADPNGSPYLVDRLPLLPD</sequence>
<keyword evidence="1" id="KW-0547">Nucleotide-binding</keyword>
<reference evidence="5" key="1">
    <citation type="submission" date="2018-02" db="EMBL/GenBank/DDBJ databases">
        <authorList>
            <person name="Cohen D.B."/>
            <person name="Kent A.D."/>
        </authorList>
    </citation>
    <scope>NUCLEOTIDE SEQUENCE</scope>
</reference>
<evidence type="ECO:0000256" key="3">
    <source>
        <dbReference type="SAM" id="MobiDB-lite"/>
    </source>
</evidence>
<evidence type="ECO:0000313" key="5">
    <source>
        <dbReference type="EMBL" id="SPD00966.1"/>
    </source>
</evidence>
<dbReference type="FunFam" id="3.40.50.300:FF:001088">
    <property type="entry name" value="uncharacterized protein ycf45 isoform X2"/>
    <property type="match status" value="1"/>
</dbReference>
<name>A0A2N9GEF5_FAGSY</name>
<accession>A0A2N9GEF5</accession>
<dbReference type="AlphaFoldDB" id="A0A2N9GEF5"/>
<dbReference type="PRINTS" id="PR00830">
    <property type="entry name" value="ENDOLAPTASE"/>
</dbReference>
<dbReference type="CDD" id="cd02645">
    <property type="entry name" value="R3H_AAA"/>
    <property type="match status" value="1"/>
</dbReference>
<dbReference type="Gene3D" id="3.40.50.300">
    <property type="entry name" value="P-loop containing nucleotide triphosphate hydrolases"/>
    <property type="match status" value="1"/>
</dbReference>
<feature type="compositionally biased region" description="Polar residues" evidence="3">
    <location>
        <begin position="7"/>
        <end position="20"/>
    </location>
</feature>
<dbReference type="SMART" id="SM00382">
    <property type="entry name" value="AAA"/>
    <property type="match status" value="1"/>
</dbReference>
<dbReference type="CDD" id="cd00009">
    <property type="entry name" value="AAA"/>
    <property type="match status" value="1"/>
</dbReference>
<feature type="region of interest" description="Disordered" evidence="3">
    <location>
        <begin position="1"/>
        <end position="20"/>
    </location>
</feature>
<keyword evidence="2" id="KW-0067">ATP-binding</keyword>
<evidence type="ECO:0000259" key="4">
    <source>
        <dbReference type="SMART" id="SM00382"/>
    </source>
</evidence>